<feature type="domain" description="TonB-dependent receptor plug" evidence="8">
    <location>
        <begin position="142"/>
        <end position="212"/>
    </location>
</feature>
<dbReference type="InterPro" id="IPR008969">
    <property type="entry name" value="CarboxyPept-like_regulatory"/>
</dbReference>
<dbReference type="GO" id="GO:0009279">
    <property type="term" value="C:cell outer membrane"/>
    <property type="evidence" value="ECO:0007669"/>
    <property type="project" value="UniProtKB-SubCell"/>
</dbReference>
<evidence type="ECO:0000256" key="6">
    <source>
        <dbReference type="ARBA" id="ARBA00023237"/>
    </source>
</evidence>
<comment type="caution">
    <text evidence="10">The sequence shown here is derived from an EMBL/GenBank/DDBJ whole genome shotgun (WGS) entry which is preliminary data.</text>
</comment>
<accession>A0AAP2DS50</accession>
<dbReference type="PANTHER" id="PTHR40980:SF3">
    <property type="entry name" value="TONB-DEPENDENT RECEPTOR-LIKE BETA-BARREL DOMAIN-CONTAINING PROTEIN"/>
    <property type="match status" value="1"/>
</dbReference>
<keyword evidence="11" id="KW-1185">Reference proteome</keyword>
<dbReference type="InterPro" id="IPR041700">
    <property type="entry name" value="OMP_b-brl_3"/>
</dbReference>
<dbReference type="Gene3D" id="2.60.40.1120">
    <property type="entry name" value="Carboxypeptidase-like, regulatory domain"/>
    <property type="match status" value="1"/>
</dbReference>
<name>A0AAP2DS50_9BACT</name>
<comment type="subcellular location">
    <subcellularLocation>
        <location evidence="1 7">Cell outer membrane</location>
        <topology evidence="1 7">Multi-pass membrane protein</topology>
    </subcellularLocation>
</comment>
<dbReference type="SUPFAM" id="SSF49464">
    <property type="entry name" value="Carboxypeptidase regulatory domain-like"/>
    <property type="match status" value="1"/>
</dbReference>
<dbReference type="RefSeq" id="WP_254170197.1">
    <property type="nucleotide sequence ID" value="NZ_JAHESF010000077.1"/>
</dbReference>
<organism evidence="10 11">
    <name type="scientific">Chryseosolibacter histidini</name>
    <dbReference type="NCBI Taxonomy" id="2782349"/>
    <lineage>
        <taxon>Bacteria</taxon>
        <taxon>Pseudomonadati</taxon>
        <taxon>Bacteroidota</taxon>
        <taxon>Cytophagia</taxon>
        <taxon>Cytophagales</taxon>
        <taxon>Chryseotaleaceae</taxon>
        <taxon>Chryseosolibacter</taxon>
    </lineage>
</organism>
<dbReference type="Pfam" id="PF14905">
    <property type="entry name" value="OMP_b-brl_3"/>
    <property type="match status" value="1"/>
</dbReference>
<comment type="similarity">
    <text evidence="7">Belongs to the TonB-dependent receptor family.</text>
</comment>
<proteinExistence type="inferred from homology"/>
<keyword evidence="2 7" id="KW-0813">Transport</keyword>
<dbReference type="InterPro" id="IPR037066">
    <property type="entry name" value="Plug_dom_sf"/>
</dbReference>
<keyword evidence="6 7" id="KW-0998">Cell outer membrane</keyword>
<dbReference type="Pfam" id="PF13715">
    <property type="entry name" value="CarbopepD_reg_2"/>
    <property type="match status" value="1"/>
</dbReference>
<dbReference type="InterPro" id="IPR012910">
    <property type="entry name" value="Plug_dom"/>
</dbReference>
<keyword evidence="4 7" id="KW-0812">Transmembrane</keyword>
<keyword evidence="10" id="KW-0675">Receptor</keyword>
<dbReference type="AlphaFoldDB" id="A0AAP2DS50"/>
<evidence type="ECO:0000256" key="4">
    <source>
        <dbReference type="ARBA" id="ARBA00022692"/>
    </source>
</evidence>
<dbReference type="Gene3D" id="2.170.130.10">
    <property type="entry name" value="TonB-dependent receptor, plug domain"/>
    <property type="match status" value="1"/>
</dbReference>
<protein>
    <submittedName>
        <fullName evidence="10">TonB-dependent receptor</fullName>
    </submittedName>
</protein>
<dbReference type="EMBL" id="JAHESF010000077">
    <property type="protein sequence ID" value="MBT1701516.1"/>
    <property type="molecule type" value="Genomic_DNA"/>
</dbReference>
<dbReference type="PANTHER" id="PTHR40980">
    <property type="entry name" value="PLUG DOMAIN-CONTAINING PROTEIN"/>
    <property type="match status" value="1"/>
</dbReference>
<keyword evidence="5 7" id="KW-0472">Membrane</keyword>
<feature type="domain" description="Outer membrane protein beta-barrel" evidence="9">
    <location>
        <begin position="369"/>
        <end position="771"/>
    </location>
</feature>
<dbReference type="Proteomes" id="UP001319200">
    <property type="component" value="Unassembled WGS sequence"/>
</dbReference>
<evidence type="ECO:0000259" key="9">
    <source>
        <dbReference type="Pfam" id="PF14905"/>
    </source>
</evidence>
<reference evidence="10 11" key="1">
    <citation type="submission" date="2021-05" db="EMBL/GenBank/DDBJ databases">
        <title>A Polyphasic approach of four new species of the genus Ohtaekwangia: Ohtaekwangia histidinii sp. nov., Ohtaekwangia cretensis sp. nov., Ohtaekwangia indiensis sp. nov., Ohtaekwangia reichenbachii sp. nov. from diverse environment.</title>
        <authorList>
            <person name="Octaviana S."/>
        </authorList>
    </citation>
    <scope>NUCLEOTIDE SEQUENCE [LARGE SCALE GENOMIC DNA]</scope>
    <source>
        <strain evidence="10 11">PWU4</strain>
    </source>
</reference>
<evidence type="ECO:0000256" key="2">
    <source>
        <dbReference type="ARBA" id="ARBA00022448"/>
    </source>
</evidence>
<dbReference type="Pfam" id="PF07715">
    <property type="entry name" value="Plug"/>
    <property type="match status" value="1"/>
</dbReference>
<dbReference type="PROSITE" id="PS52016">
    <property type="entry name" value="TONB_DEPENDENT_REC_3"/>
    <property type="match status" value="1"/>
</dbReference>
<dbReference type="InterPro" id="IPR039426">
    <property type="entry name" value="TonB-dep_rcpt-like"/>
</dbReference>
<evidence type="ECO:0000256" key="5">
    <source>
        <dbReference type="ARBA" id="ARBA00023136"/>
    </source>
</evidence>
<keyword evidence="3 7" id="KW-1134">Transmembrane beta strand</keyword>
<sequence>MKYYWLSLLLAYAVPGLSQDNGPAIQGTISDDQGSVIPYASVALYGGADSTMVGGAVTDEAGKFRISAKPGQYYLKISFLSFEEKTVPVNFATQNVDLGTITLRSSSRLLKEVVVTGEKSQMELQLDKRVFNVGKDLSNIGGSAADILGNLPSVNVDPDGVVSLRGSENVRILIDGRPSGLTSRDPDALRKLQGNLVERVEIITNPSSRYDAAGEVGIINIIMKKNQQKGINGTITANVGHPEFYGGSYTINVRRKDVNLFSSYGVDYRRRPGRGHSFQRFIGTDSSYRQDNDRISGETSHNLMLGLDYFATDKSTLTGSFLYNTGDGITRSTTVYRDFKNDMPEGTVIRTEREQEDEKNIEGSLNFKRDFSKKGQTLTADLKWIKSVDNETTNYTEGQEGATPKLQYADNLANEVNWLFQSDYIHPLSKEGKLETGLKTATRTIRNEFRLQELDGEGNWIMFPAYSNNLIYTERVHAAYLMGSNRFNKLSLQGGVRFEYSDITTELTETQVINPRKYYNFFPSASISYAIRESKTLQFSYSYRISRPEFRDLMPFSDFRDSRVFFVGNPNLQPEYTHSIEAGYLLDWKNGSVLSSIYHRHRSNVIQRIVTTPDGNDSTRIIMPINMAQENAYGLEFNLSLNVQNWWRINTSANFYRAITDGTYEGHRLHSDTYTWTTRTTSRITFFKSLNFQASFNYRAPRITPQGKQLSVYSLDLALSRDVLKGKGTVTANVSDLFNTRKRRSVVDTEDYFSESVFQGRMRQFMLTFTYRINREKERNEGRERNRDETAESINFGHEKNIKNRIQPAAPRPVAAVAEGFGYGIHVHARFSEVL</sequence>
<evidence type="ECO:0000313" key="11">
    <source>
        <dbReference type="Proteomes" id="UP001319200"/>
    </source>
</evidence>
<dbReference type="SUPFAM" id="SSF56935">
    <property type="entry name" value="Porins"/>
    <property type="match status" value="1"/>
</dbReference>
<dbReference type="InterPro" id="IPR036942">
    <property type="entry name" value="Beta-barrel_TonB_sf"/>
</dbReference>
<evidence type="ECO:0000256" key="3">
    <source>
        <dbReference type="ARBA" id="ARBA00022452"/>
    </source>
</evidence>
<evidence type="ECO:0000256" key="1">
    <source>
        <dbReference type="ARBA" id="ARBA00004571"/>
    </source>
</evidence>
<evidence type="ECO:0000259" key="8">
    <source>
        <dbReference type="Pfam" id="PF07715"/>
    </source>
</evidence>
<gene>
    <name evidence="10" type="ORF">KK083_31780</name>
</gene>
<dbReference type="Gene3D" id="2.40.170.20">
    <property type="entry name" value="TonB-dependent receptor, beta-barrel domain"/>
    <property type="match status" value="1"/>
</dbReference>
<evidence type="ECO:0000256" key="7">
    <source>
        <dbReference type="PROSITE-ProRule" id="PRU01360"/>
    </source>
</evidence>
<evidence type="ECO:0000313" key="10">
    <source>
        <dbReference type="EMBL" id="MBT1701516.1"/>
    </source>
</evidence>